<dbReference type="NCBIfam" id="NF004403">
    <property type="entry name" value="PRK05758.2-4"/>
    <property type="match status" value="1"/>
</dbReference>
<keyword evidence="6 8" id="KW-0139">CF(1)</keyword>
<dbReference type="InterPro" id="IPR026015">
    <property type="entry name" value="ATP_synth_OSCP/delta_N_sf"/>
</dbReference>
<gene>
    <name evidence="8" type="primary">atpH</name>
    <name evidence="9" type="ORF">G4D63_14325</name>
</gene>
<comment type="similarity">
    <text evidence="8">Belongs to the ATPase delta chain family.</text>
</comment>
<keyword evidence="2 8" id="KW-0813">Transport</keyword>
<dbReference type="NCBIfam" id="TIGR01145">
    <property type="entry name" value="ATP_synt_delta"/>
    <property type="match status" value="1"/>
</dbReference>
<evidence type="ECO:0000256" key="3">
    <source>
        <dbReference type="ARBA" id="ARBA00022781"/>
    </source>
</evidence>
<organism evidence="9 10">
    <name type="scientific">Bacillus mesophilus</name>
    <dbReference type="NCBI Taxonomy" id="1808955"/>
    <lineage>
        <taxon>Bacteria</taxon>
        <taxon>Bacillati</taxon>
        <taxon>Bacillota</taxon>
        <taxon>Bacilli</taxon>
        <taxon>Bacillales</taxon>
        <taxon>Bacillaceae</taxon>
        <taxon>Bacillus</taxon>
    </lineage>
</organism>
<reference evidence="9 10" key="1">
    <citation type="submission" date="2020-02" db="EMBL/GenBank/DDBJ databases">
        <title>Bacillus aquiflavi sp. nov., isolated from yellow water of strong flavor Chinese baijiu in Yibin region of China.</title>
        <authorList>
            <person name="Xie J."/>
        </authorList>
    </citation>
    <scope>NUCLEOTIDE SEQUENCE [LARGE SCALE GENOMIC DNA]</scope>
    <source>
        <strain evidence="9 10">SA4</strain>
    </source>
</reference>
<evidence type="ECO:0000256" key="1">
    <source>
        <dbReference type="ARBA" id="ARBA00004370"/>
    </source>
</evidence>
<evidence type="ECO:0000256" key="2">
    <source>
        <dbReference type="ARBA" id="ARBA00022448"/>
    </source>
</evidence>
<dbReference type="InterPro" id="IPR020781">
    <property type="entry name" value="ATPase_OSCP/d_CS"/>
</dbReference>
<dbReference type="AlphaFoldDB" id="A0A6M0Q975"/>
<keyword evidence="8" id="KW-1003">Cell membrane</keyword>
<accession>A0A6M0Q975</accession>
<evidence type="ECO:0000256" key="8">
    <source>
        <dbReference type="HAMAP-Rule" id="MF_01416"/>
    </source>
</evidence>
<keyword evidence="5 8" id="KW-0472">Membrane</keyword>
<proteinExistence type="inferred from homology"/>
<keyword evidence="10" id="KW-1185">Reference proteome</keyword>
<dbReference type="Proteomes" id="UP000481043">
    <property type="component" value="Unassembled WGS sequence"/>
</dbReference>
<dbReference type="RefSeq" id="WP_163180385.1">
    <property type="nucleotide sequence ID" value="NZ_JAAIWM010000005.1"/>
</dbReference>
<evidence type="ECO:0000256" key="7">
    <source>
        <dbReference type="ARBA" id="ARBA00023310"/>
    </source>
</evidence>
<evidence type="ECO:0000256" key="5">
    <source>
        <dbReference type="ARBA" id="ARBA00023136"/>
    </source>
</evidence>
<keyword evidence="4 8" id="KW-0406">Ion transport</keyword>
<dbReference type="GO" id="GO:0046933">
    <property type="term" value="F:proton-transporting ATP synthase activity, rotational mechanism"/>
    <property type="evidence" value="ECO:0007669"/>
    <property type="project" value="UniProtKB-UniRule"/>
</dbReference>
<dbReference type="Pfam" id="PF00213">
    <property type="entry name" value="OSCP"/>
    <property type="match status" value="1"/>
</dbReference>
<comment type="function">
    <text evidence="8">This protein is part of the stalk that links CF(0) to CF(1). It either transmits conformational changes from CF(0) to CF(1) or is implicated in proton conduction.</text>
</comment>
<dbReference type="PRINTS" id="PR00125">
    <property type="entry name" value="ATPASEDELTA"/>
</dbReference>
<dbReference type="SUPFAM" id="SSF47928">
    <property type="entry name" value="N-terminal domain of the delta subunit of the F1F0-ATP synthase"/>
    <property type="match status" value="1"/>
</dbReference>
<evidence type="ECO:0000313" key="9">
    <source>
        <dbReference type="EMBL" id="NEY72911.1"/>
    </source>
</evidence>
<comment type="subcellular location">
    <subcellularLocation>
        <location evidence="8">Cell membrane</location>
        <topology evidence="8">Peripheral membrane protein</topology>
    </subcellularLocation>
    <subcellularLocation>
        <location evidence="1">Membrane</location>
    </subcellularLocation>
</comment>
<keyword evidence="3 8" id="KW-0375">Hydrogen ion transport</keyword>
<dbReference type="InterPro" id="IPR000711">
    <property type="entry name" value="ATPase_OSCP/dsu"/>
</dbReference>
<keyword evidence="7 8" id="KW-0066">ATP synthesis</keyword>
<dbReference type="GO" id="GO:0005886">
    <property type="term" value="C:plasma membrane"/>
    <property type="evidence" value="ECO:0007669"/>
    <property type="project" value="UniProtKB-SubCell"/>
</dbReference>
<name>A0A6M0Q975_9BACI</name>
<dbReference type="GO" id="GO:0045259">
    <property type="term" value="C:proton-transporting ATP synthase complex"/>
    <property type="evidence" value="ECO:0007669"/>
    <property type="project" value="UniProtKB-KW"/>
</dbReference>
<evidence type="ECO:0000256" key="4">
    <source>
        <dbReference type="ARBA" id="ARBA00023065"/>
    </source>
</evidence>
<protein>
    <recommendedName>
        <fullName evidence="8">ATP synthase subunit delta</fullName>
    </recommendedName>
    <alternativeName>
        <fullName evidence="8">ATP synthase F(1) sector subunit delta</fullName>
    </alternativeName>
    <alternativeName>
        <fullName evidence="8">F-type ATPase subunit delta</fullName>
        <shortName evidence="8">F-ATPase subunit delta</shortName>
    </alternativeName>
</protein>
<dbReference type="Gene3D" id="1.10.520.20">
    <property type="entry name" value="N-terminal domain of the delta subunit of the F1F0-ATP synthase"/>
    <property type="match status" value="1"/>
</dbReference>
<evidence type="ECO:0000256" key="6">
    <source>
        <dbReference type="ARBA" id="ARBA00023196"/>
    </source>
</evidence>
<sequence>MSNGRVAKRYATALFQVANEQGILEQVENELNTVKSVFEGNKELASVLNHPKVTRVTKKALIKESFKDVSAPVLNVLLILVDRDRQAVIPEVAEFFIEEANNARGIADAKVYTVRALTEDEKSTLSQAFAKKFGKTSLRIQNIVDPKVLGGVKLRVGNRIYDGSVSSKLARVERELLNKR</sequence>
<dbReference type="HAMAP" id="MF_01416">
    <property type="entry name" value="ATP_synth_delta_bact"/>
    <property type="match status" value="1"/>
</dbReference>
<comment type="function">
    <text evidence="8">F(1)F(0) ATP synthase produces ATP from ADP in the presence of a proton or sodium gradient. F-type ATPases consist of two structural domains, F(1) containing the extramembraneous catalytic core and F(0) containing the membrane proton channel, linked together by a central stalk and a peripheral stalk. During catalysis, ATP synthesis in the catalytic domain of F(1) is coupled via a rotary mechanism of the central stalk subunits to proton translocation.</text>
</comment>
<dbReference type="PROSITE" id="PS00389">
    <property type="entry name" value="ATPASE_DELTA"/>
    <property type="match status" value="1"/>
</dbReference>
<comment type="caution">
    <text evidence="9">The sequence shown here is derived from an EMBL/GenBank/DDBJ whole genome shotgun (WGS) entry which is preliminary data.</text>
</comment>
<dbReference type="PANTHER" id="PTHR11910">
    <property type="entry name" value="ATP SYNTHASE DELTA CHAIN"/>
    <property type="match status" value="1"/>
</dbReference>
<dbReference type="EMBL" id="JAAIWM010000005">
    <property type="protein sequence ID" value="NEY72911.1"/>
    <property type="molecule type" value="Genomic_DNA"/>
</dbReference>
<evidence type="ECO:0000313" key="10">
    <source>
        <dbReference type="Proteomes" id="UP000481043"/>
    </source>
</evidence>